<dbReference type="InterPro" id="IPR029060">
    <property type="entry name" value="PIN-like_dom_sf"/>
</dbReference>
<comment type="similarity">
    <text evidence="5">Belongs to the PINc/VapC protein family.</text>
</comment>
<dbReference type="GO" id="GO:0016075">
    <property type="term" value="P:rRNA catabolic process"/>
    <property type="evidence" value="ECO:0007669"/>
    <property type="project" value="TreeGrafter"/>
</dbReference>
<keyword evidence="1 5" id="KW-1277">Toxin-antitoxin system</keyword>
<evidence type="ECO:0000256" key="4">
    <source>
        <dbReference type="ARBA" id="ARBA00022801"/>
    </source>
</evidence>
<keyword evidence="8" id="KW-1185">Reference proteome</keyword>
<organism evidence="7 8">
    <name type="scientific">Halosimplex rubrum</name>
    <dbReference type="NCBI Taxonomy" id="869889"/>
    <lineage>
        <taxon>Archaea</taxon>
        <taxon>Methanobacteriati</taxon>
        <taxon>Methanobacteriota</taxon>
        <taxon>Stenosarchaea group</taxon>
        <taxon>Halobacteria</taxon>
        <taxon>Halobacteriales</taxon>
        <taxon>Haloarculaceae</taxon>
        <taxon>Halosimplex</taxon>
    </lineage>
</organism>
<sequence>MTPRSATPLFVDTSAFYAHFVENAPRHGEARGVFDGIRTDDLPYRPLVTSSYVLSELATLLLRKTSQTVASDALERIRSSSVVSIVHPNESEFAAVCQSFERFDDQRISFVDHSIAVLARQRGVEHVFAFDDDFRVFDLAVVPADTGDVTGQ</sequence>
<dbReference type="InterPro" id="IPR002716">
    <property type="entry name" value="PIN_dom"/>
</dbReference>
<dbReference type="GeneID" id="56077581"/>
<evidence type="ECO:0000259" key="6">
    <source>
        <dbReference type="Pfam" id="PF01850"/>
    </source>
</evidence>
<dbReference type="EMBL" id="CP058910">
    <property type="protein sequence ID" value="QLH77042.1"/>
    <property type="molecule type" value="Genomic_DNA"/>
</dbReference>
<evidence type="ECO:0000313" key="8">
    <source>
        <dbReference type="Proteomes" id="UP000509667"/>
    </source>
</evidence>
<feature type="domain" description="PIN" evidence="6">
    <location>
        <begin position="10"/>
        <end position="136"/>
    </location>
</feature>
<evidence type="ECO:0000313" key="7">
    <source>
        <dbReference type="EMBL" id="QLH77042.1"/>
    </source>
</evidence>
<feature type="binding site" evidence="5">
    <location>
        <position position="12"/>
    </location>
    <ligand>
        <name>Mg(2+)</name>
        <dbReference type="ChEBI" id="CHEBI:18420"/>
    </ligand>
</feature>
<dbReference type="PANTHER" id="PTHR42188">
    <property type="entry name" value="23S RRNA-SPECIFIC ENDONUCLEASE VAPC20"/>
    <property type="match status" value="1"/>
</dbReference>
<dbReference type="Proteomes" id="UP000509667">
    <property type="component" value="Chromosome"/>
</dbReference>
<name>A0A7D5P430_9EURY</name>
<accession>A0A7D5P430</accession>
<dbReference type="KEGG" id="hrr:HZS55_06920"/>
<dbReference type="SUPFAM" id="SSF88723">
    <property type="entry name" value="PIN domain-like"/>
    <property type="match status" value="1"/>
</dbReference>
<evidence type="ECO:0000256" key="5">
    <source>
        <dbReference type="HAMAP-Rule" id="MF_00265"/>
    </source>
</evidence>
<gene>
    <name evidence="5" type="primary">vapC</name>
    <name evidence="7" type="ORF">HZS55_06920</name>
</gene>
<dbReference type="InterPro" id="IPR039018">
    <property type="entry name" value="VapC20-like"/>
</dbReference>
<dbReference type="EC" id="3.1.-.-" evidence="5"/>
<dbReference type="GO" id="GO:0016787">
    <property type="term" value="F:hydrolase activity"/>
    <property type="evidence" value="ECO:0007669"/>
    <property type="project" value="UniProtKB-KW"/>
</dbReference>
<dbReference type="Gene3D" id="3.40.50.1010">
    <property type="entry name" value="5'-nuclease"/>
    <property type="match status" value="1"/>
</dbReference>
<proteinExistence type="inferred from homology"/>
<dbReference type="OrthoDB" id="198094at2157"/>
<comment type="cofactor">
    <cofactor evidence="5">
        <name>Mg(2+)</name>
        <dbReference type="ChEBI" id="CHEBI:18420"/>
    </cofactor>
</comment>
<reference evidence="7 8" key="1">
    <citation type="submission" date="2020-07" db="EMBL/GenBank/DDBJ databases">
        <title>Halosimplex pelagicum sp. nov. and Halosimplex rubrum sp. nov., isolated from salted brown alga Laminaria, and emended description of the genus Halosimplex.</title>
        <authorList>
            <person name="Cui H."/>
        </authorList>
    </citation>
    <scope>NUCLEOTIDE SEQUENCE [LARGE SCALE GENOMIC DNA]</scope>
    <source>
        <strain evidence="7 8">R27</strain>
    </source>
</reference>
<dbReference type="AlphaFoldDB" id="A0A7D5P430"/>
<dbReference type="HAMAP" id="MF_00265">
    <property type="entry name" value="VapC_Nob1"/>
    <property type="match status" value="1"/>
</dbReference>
<dbReference type="InterPro" id="IPR022907">
    <property type="entry name" value="VapC_family"/>
</dbReference>
<dbReference type="GO" id="GO:0000287">
    <property type="term" value="F:magnesium ion binding"/>
    <property type="evidence" value="ECO:0007669"/>
    <property type="project" value="UniProtKB-UniRule"/>
</dbReference>
<protein>
    <recommendedName>
        <fullName evidence="5">Ribonuclease VapC</fullName>
        <shortName evidence="5">RNase VapC</shortName>
        <ecNumber evidence="5">3.1.-.-</ecNumber>
    </recommendedName>
    <alternativeName>
        <fullName evidence="5">Putative toxin VapC</fullName>
    </alternativeName>
</protein>
<keyword evidence="2 5" id="KW-0540">Nuclease</keyword>
<keyword evidence="4 5" id="KW-0378">Hydrolase</keyword>
<keyword evidence="3 5" id="KW-0479">Metal-binding</keyword>
<dbReference type="PANTHER" id="PTHR42188:SF1">
    <property type="entry name" value="23S RRNA-SPECIFIC ENDONUCLEASE VAPC20"/>
    <property type="match status" value="1"/>
</dbReference>
<comment type="function">
    <text evidence="5">Toxic component of a toxin-antitoxin (TA) system. An RNase.</text>
</comment>
<evidence type="ECO:0000256" key="3">
    <source>
        <dbReference type="ARBA" id="ARBA00022723"/>
    </source>
</evidence>
<dbReference type="Pfam" id="PF01850">
    <property type="entry name" value="PIN"/>
    <property type="match status" value="1"/>
</dbReference>
<dbReference type="GO" id="GO:0090729">
    <property type="term" value="F:toxin activity"/>
    <property type="evidence" value="ECO:0007669"/>
    <property type="project" value="UniProtKB-KW"/>
</dbReference>
<evidence type="ECO:0000256" key="2">
    <source>
        <dbReference type="ARBA" id="ARBA00022722"/>
    </source>
</evidence>
<evidence type="ECO:0000256" key="1">
    <source>
        <dbReference type="ARBA" id="ARBA00022649"/>
    </source>
</evidence>
<dbReference type="GO" id="GO:0004521">
    <property type="term" value="F:RNA endonuclease activity"/>
    <property type="evidence" value="ECO:0007669"/>
    <property type="project" value="InterPro"/>
</dbReference>
<keyword evidence="5" id="KW-0800">Toxin</keyword>
<keyword evidence="5" id="KW-0460">Magnesium</keyword>
<feature type="binding site" evidence="5">
    <location>
        <position position="112"/>
    </location>
    <ligand>
        <name>Mg(2+)</name>
        <dbReference type="ChEBI" id="CHEBI:18420"/>
    </ligand>
</feature>
<dbReference type="RefSeq" id="WP_179910975.1">
    <property type="nucleotide sequence ID" value="NZ_CP058910.1"/>
</dbReference>